<evidence type="ECO:0000256" key="7">
    <source>
        <dbReference type="ARBA" id="ARBA00023146"/>
    </source>
</evidence>
<feature type="domain" description="Aminoacyl-transfer RNA synthetases class-II family profile" evidence="8">
    <location>
        <begin position="6"/>
        <end position="358"/>
    </location>
</feature>
<sequence length="445" mass="50970">MAKLEDIVSLCKRRGFIFQGSDVYGGMAGTWDFGPLGVALKRKIMQTWWKYWVEDREDMLGVDAAIIMNPKTWVASGHAATFADPLVECNECHGRFRADKLAKTAEGHDLSANITKDQLINAGIKCPTCGKINWGEVKQFNMMFETHVGAVSDETSVAYLRPETAQGIFTNYKNVVDNVYPDLPFGLAQQGKAFRNEISPRDFIFRCRELEQMEIEYFVHPNDWERIFTELLRDVHVFLEETMQLPANMIHEYEVPADDRAHYSKRTVDIEFDFPIGSEELMGIAYRTDFDLQNVARASGKNMEYRDKKTGESFVPHVIEPSFGVERLVMAVLSAAYHEDEVNGEKRTVLKLPEAFAPFRFCVSPLLKNKPELVEKARTVYQILRKKYGNVTWDDSGNIGKRYRKQDEIGTPKCVVIDFDTLEDDTVTIRDRDTLAQTRVKINEL</sequence>
<reference evidence="9 10" key="2">
    <citation type="journal article" date="2020" name="Cell Rep.">
        <title>Acquisition and Adaptation of Ultra-small Parasitic Reduced Genome Bacteria to Mammalian Hosts.</title>
        <authorList>
            <person name="McLean J.S."/>
            <person name="Bor B."/>
            <person name="Kerns K.A."/>
            <person name="Liu Q."/>
            <person name="To T.T."/>
            <person name="Solden L."/>
            <person name="Hendrickson E.L."/>
            <person name="Wrighton K."/>
            <person name="Shi W."/>
            <person name="He X."/>
        </authorList>
    </citation>
    <scope>NUCLEOTIDE SEQUENCE [LARGE SCALE GENOMIC DNA]</scope>
    <source>
        <strain evidence="9 10">TM7_KMM_G3_1_HOT_351</strain>
    </source>
</reference>
<dbReference type="Pfam" id="PF03129">
    <property type="entry name" value="HGTP_anticodon"/>
    <property type="match status" value="1"/>
</dbReference>
<evidence type="ECO:0000256" key="3">
    <source>
        <dbReference type="ARBA" id="ARBA00022598"/>
    </source>
</evidence>
<dbReference type="InterPro" id="IPR033731">
    <property type="entry name" value="GlyRS-like_core"/>
</dbReference>
<protein>
    <recommendedName>
        <fullName evidence="2">glycine--tRNA ligase</fullName>
        <ecNumber evidence="2">6.1.1.14</ecNumber>
    </recommendedName>
</protein>
<dbReference type="InterPro" id="IPR045864">
    <property type="entry name" value="aa-tRNA-synth_II/BPL/LPL"/>
</dbReference>
<dbReference type="PANTHER" id="PTHR10745:SF8">
    <property type="entry name" value="DNA POLYMERASE SUBUNIT GAMMA-2, MITOCHONDRIAL"/>
    <property type="match status" value="1"/>
</dbReference>
<keyword evidence="5" id="KW-0067">ATP-binding</keyword>
<dbReference type="Gene3D" id="3.40.50.800">
    <property type="entry name" value="Anticodon-binding domain"/>
    <property type="match status" value="1"/>
</dbReference>
<dbReference type="EMBL" id="PRLL01000016">
    <property type="protein sequence ID" value="RYC73360.1"/>
    <property type="molecule type" value="Genomic_DNA"/>
</dbReference>
<dbReference type="SUPFAM" id="SSF52954">
    <property type="entry name" value="Class II aaRS ABD-related"/>
    <property type="match status" value="1"/>
</dbReference>
<dbReference type="InterPro" id="IPR002315">
    <property type="entry name" value="tRNA-synt_gly"/>
</dbReference>
<dbReference type="NCBIfam" id="NF003211">
    <property type="entry name" value="PRK04173.1"/>
    <property type="match status" value="1"/>
</dbReference>
<evidence type="ECO:0000313" key="9">
    <source>
        <dbReference type="EMBL" id="RYC73360.1"/>
    </source>
</evidence>
<dbReference type="RefSeq" id="WP_129604986.1">
    <property type="nucleotide sequence ID" value="NZ_PRLL01000016.1"/>
</dbReference>
<reference evidence="9 10" key="1">
    <citation type="journal article" date="2018" name="bioRxiv">
        <title>Evidence of independent acquisition and adaption of ultra-small bacteria to human hosts across the highly diverse yet reduced genomes of the phylum Saccharibacteria.</title>
        <authorList>
            <person name="McLean J.S."/>
            <person name="Bor B."/>
            <person name="To T.T."/>
            <person name="Liu Q."/>
            <person name="Kearns K.A."/>
            <person name="Solden L.M."/>
            <person name="Wrighton K.C."/>
            <person name="He X."/>
            <person name="Shi W."/>
        </authorList>
    </citation>
    <scope>NUCLEOTIDE SEQUENCE [LARGE SCALE GENOMIC DNA]</scope>
    <source>
        <strain evidence="9 10">TM7_KMM_G3_1_HOT_351</strain>
    </source>
</reference>
<evidence type="ECO:0000256" key="5">
    <source>
        <dbReference type="ARBA" id="ARBA00022840"/>
    </source>
</evidence>
<dbReference type="PANTHER" id="PTHR10745">
    <property type="entry name" value="GLYCYL-TRNA SYNTHETASE/DNA POLYMERASE SUBUNIT GAMMA-2"/>
    <property type="match status" value="1"/>
</dbReference>
<comment type="caution">
    <text evidence="9">The sequence shown here is derived from an EMBL/GenBank/DDBJ whole genome shotgun (WGS) entry which is preliminary data.</text>
</comment>
<keyword evidence="3 9" id="KW-0436">Ligase</keyword>
<evidence type="ECO:0000259" key="8">
    <source>
        <dbReference type="PROSITE" id="PS50862"/>
    </source>
</evidence>
<evidence type="ECO:0000256" key="4">
    <source>
        <dbReference type="ARBA" id="ARBA00022741"/>
    </source>
</evidence>
<keyword evidence="4" id="KW-0547">Nucleotide-binding</keyword>
<dbReference type="PRINTS" id="PR01043">
    <property type="entry name" value="TRNASYNTHGLY"/>
</dbReference>
<dbReference type="InterPro" id="IPR002314">
    <property type="entry name" value="aa-tRNA-synt_IIb"/>
</dbReference>
<evidence type="ECO:0000256" key="1">
    <source>
        <dbReference type="ARBA" id="ARBA00008226"/>
    </source>
</evidence>
<accession>A0ABY0FJN7</accession>
<dbReference type="InterPro" id="IPR006195">
    <property type="entry name" value="aa-tRNA-synth_II"/>
</dbReference>
<dbReference type="CDD" id="cd00774">
    <property type="entry name" value="GlyRS-like_core"/>
    <property type="match status" value="1"/>
</dbReference>
<evidence type="ECO:0000256" key="2">
    <source>
        <dbReference type="ARBA" id="ARBA00012829"/>
    </source>
</evidence>
<dbReference type="Proteomes" id="UP001191004">
    <property type="component" value="Unassembled WGS sequence"/>
</dbReference>
<proteinExistence type="inferred from homology"/>
<evidence type="ECO:0000313" key="10">
    <source>
        <dbReference type="Proteomes" id="UP001191004"/>
    </source>
</evidence>
<dbReference type="Pfam" id="PF00587">
    <property type="entry name" value="tRNA-synt_2b"/>
    <property type="match status" value="1"/>
</dbReference>
<keyword evidence="6" id="KW-0648">Protein biosynthesis</keyword>
<dbReference type="PROSITE" id="PS50862">
    <property type="entry name" value="AA_TRNA_LIGASE_II"/>
    <property type="match status" value="1"/>
</dbReference>
<comment type="similarity">
    <text evidence="1">Belongs to the class-II aminoacyl-tRNA synthetase family.</text>
</comment>
<organism evidence="9 10">
    <name type="scientific">Candidatus Nanosyncoccus nanoralicus</name>
    <dbReference type="NCBI Taxonomy" id="2171996"/>
    <lineage>
        <taxon>Bacteria</taxon>
        <taxon>Candidatus Saccharimonadota</taxon>
        <taxon>Candidatus Nanosyncoccalia</taxon>
        <taxon>Candidatus Nanosyncoccales</taxon>
        <taxon>Candidatus Nanosyncoccaceae</taxon>
        <taxon>Candidatus Nanosyncoccus</taxon>
    </lineage>
</organism>
<dbReference type="NCBIfam" id="TIGR00389">
    <property type="entry name" value="glyS_dimeric"/>
    <property type="match status" value="1"/>
</dbReference>
<dbReference type="InterPro" id="IPR027031">
    <property type="entry name" value="Gly-tRNA_synthase/POLG2"/>
</dbReference>
<gene>
    <name evidence="9" type="primary">glyQS</name>
    <name evidence="9" type="ORF">G3KMM_00438</name>
</gene>
<keyword evidence="7" id="KW-0030">Aminoacyl-tRNA synthetase</keyword>
<dbReference type="SUPFAM" id="SSF55681">
    <property type="entry name" value="Class II aaRS and biotin synthetases"/>
    <property type="match status" value="1"/>
</dbReference>
<keyword evidence="10" id="KW-1185">Reference proteome</keyword>
<dbReference type="EC" id="6.1.1.14" evidence="2"/>
<dbReference type="InterPro" id="IPR004154">
    <property type="entry name" value="Anticodon-bd"/>
</dbReference>
<evidence type="ECO:0000256" key="6">
    <source>
        <dbReference type="ARBA" id="ARBA00022917"/>
    </source>
</evidence>
<dbReference type="CDD" id="cd00858">
    <property type="entry name" value="GlyRS_anticodon"/>
    <property type="match status" value="1"/>
</dbReference>
<dbReference type="Gene3D" id="3.30.930.10">
    <property type="entry name" value="Bira Bifunctional Protein, Domain 2"/>
    <property type="match status" value="1"/>
</dbReference>
<dbReference type="InterPro" id="IPR036621">
    <property type="entry name" value="Anticodon-bd_dom_sf"/>
</dbReference>
<name>A0ABY0FJN7_9BACT</name>
<dbReference type="GO" id="GO:0004820">
    <property type="term" value="F:glycine-tRNA ligase activity"/>
    <property type="evidence" value="ECO:0007669"/>
    <property type="project" value="UniProtKB-EC"/>
</dbReference>